<dbReference type="AlphaFoldDB" id="A0A9W6LNY4"/>
<dbReference type="EMBL" id="BSDY01000013">
    <property type="protein sequence ID" value="GLI57093.1"/>
    <property type="molecule type" value="Genomic_DNA"/>
</dbReference>
<sequence length="92" mass="10303">MKKSVEDTIKDKILPLLKEHGGGIRIISLEDNILTVKLQGACIECPHMNSTFEDVVKKIIFQEVPEIKEVILESGVSEDLLDMARKILRGDS</sequence>
<dbReference type="InterPro" id="IPR034904">
    <property type="entry name" value="FSCA_dom_sf"/>
</dbReference>
<dbReference type="InterPro" id="IPR001075">
    <property type="entry name" value="NIF_FeS_clus_asmbl_NifU_C"/>
</dbReference>
<dbReference type="Pfam" id="PF01106">
    <property type="entry name" value="NifU"/>
    <property type="match status" value="1"/>
</dbReference>
<evidence type="ECO:0000313" key="3">
    <source>
        <dbReference type="Proteomes" id="UP001144471"/>
    </source>
</evidence>
<reference evidence="2" key="1">
    <citation type="submission" date="2022-12" db="EMBL/GenBank/DDBJ databases">
        <title>Reference genome sequencing for broad-spectrum identification of bacterial and archaeal isolates by mass spectrometry.</title>
        <authorList>
            <person name="Sekiguchi Y."/>
            <person name="Tourlousse D.M."/>
        </authorList>
    </citation>
    <scope>NUCLEOTIDE SEQUENCE</scope>
    <source>
        <strain evidence="2">10succ1</strain>
    </source>
</reference>
<dbReference type="GO" id="GO:0051536">
    <property type="term" value="F:iron-sulfur cluster binding"/>
    <property type="evidence" value="ECO:0007669"/>
    <property type="project" value="InterPro"/>
</dbReference>
<accession>A0A9W6LNY4</accession>
<feature type="domain" description="NIF system FeS cluster assembly NifU C-terminal" evidence="1">
    <location>
        <begin position="5"/>
        <end position="71"/>
    </location>
</feature>
<dbReference type="GO" id="GO:0005506">
    <property type="term" value="F:iron ion binding"/>
    <property type="evidence" value="ECO:0007669"/>
    <property type="project" value="InterPro"/>
</dbReference>
<evidence type="ECO:0000259" key="1">
    <source>
        <dbReference type="Pfam" id="PF01106"/>
    </source>
</evidence>
<comment type="caution">
    <text evidence="2">The sequence shown here is derived from an EMBL/GenBank/DDBJ whole genome shotgun (WGS) entry which is preliminary data.</text>
</comment>
<dbReference type="RefSeq" id="WP_281836555.1">
    <property type="nucleotide sequence ID" value="NZ_BSDY01000013.1"/>
</dbReference>
<organism evidence="2 3">
    <name type="scientific">Propionigenium maris DSM 9537</name>
    <dbReference type="NCBI Taxonomy" id="1123000"/>
    <lineage>
        <taxon>Bacteria</taxon>
        <taxon>Fusobacteriati</taxon>
        <taxon>Fusobacteriota</taxon>
        <taxon>Fusobacteriia</taxon>
        <taxon>Fusobacteriales</taxon>
        <taxon>Fusobacteriaceae</taxon>
        <taxon>Propionigenium</taxon>
    </lineage>
</organism>
<protein>
    <submittedName>
        <fullName evidence="2">NifU family protein</fullName>
    </submittedName>
</protein>
<keyword evidence="3" id="KW-1185">Reference proteome</keyword>
<name>A0A9W6LNY4_9FUSO</name>
<proteinExistence type="predicted"/>
<dbReference type="SUPFAM" id="SSF117916">
    <property type="entry name" value="Fe-S cluster assembly (FSCA) domain-like"/>
    <property type="match status" value="1"/>
</dbReference>
<dbReference type="Proteomes" id="UP001144471">
    <property type="component" value="Unassembled WGS sequence"/>
</dbReference>
<gene>
    <name evidence="2" type="ORF">PM10SUCC1_26070</name>
</gene>
<evidence type="ECO:0000313" key="2">
    <source>
        <dbReference type="EMBL" id="GLI57093.1"/>
    </source>
</evidence>
<dbReference type="Gene3D" id="3.30.300.130">
    <property type="entry name" value="Fe-S cluster assembly (FSCA)"/>
    <property type="match status" value="1"/>
</dbReference>
<dbReference type="GO" id="GO:0016226">
    <property type="term" value="P:iron-sulfur cluster assembly"/>
    <property type="evidence" value="ECO:0007669"/>
    <property type="project" value="InterPro"/>
</dbReference>